<dbReference type="Proteomes" id="UP000321514">
    <property type="component" value="Unassembled WGS sequence"/>
</dbReference>
<dbReference type="Proteomes" id="UP000183760">
    <property type="component" value="Unassembled WGS sequence"/>
</dbReference>
<dbReference type="AlphaFoldDB" id="A0A511SU46"/>
<name>A0A511SU46_MYXFU</name>
<reference evidence="3 6" key="2">
    <citation type="submission" date="2019-07" db="EMBL/GenBank/DDBJ databases">
        <title>Whole genome shotgun sequence of Myxococcus fulvus NBRC 100333.</title>
        <authorList>
            <person name="Hosoyama A."/>
            <person name="Uohara A."/>
            <person name="Ohji S."/>
            <person name="Ichikawa N."/>
        </authorList>
    </citation>
    <scope>NUCLEOTIDE SEQUENCE [LARGE SCALE GENOMIC DNA]</scope>
    <source>
        <strain evidence="3 6">NBRC 100333</strain>
    </source>
</reference>
<dbReference type="RefSeq" id="WP_074949384.1">
    <property type="nucleotide sequence ID" value="NZ_BJXR01000006.1"/>
</dbReference>
<protein>
    <submittedName>
        <fullName evidence="4">Type IV pilus assembly protein PilW</fullName>
    </submittedName>
</protein>
<evidence type="ECO:0000256" key="1">
    <source>
        <dbReference type="SAM" id="MobiDB-lite"/>
    </source>
</evidence>
<keyword evidence="2" id="KW-0472">Membrane</keyword>
<keyword evidence="2" id="KW-0812">Transmembrane</keyword>
<dbReference type="InterPro" id="IPR012902">
    <property type="entry name" value="N_methyl_site"/>
</dbReference>
<dbReference type="Pfam" id="PF07963">
    <property type="entry name" value="N_methyl"/>
    <property type="match status" value="1"/>
</dbReference>
<comment type="caution">
    <text evidence="3">The sequence shown here is derived from an EMBL/GenBank/DDBJ whole genome shotgun (WGS) entry which is preliminary data.</text>
</comment>
<dbReference type="PROSITE" id="PS00409">
    <property type="entry name" value="PROKAR_NTER_METHYL"/>
    <property type="match status" value="1"/>
</dbReference>
<sequence length="403" mass="43093">MSRAPDTRGFSLIELMMATTIALVVIAGAISAGTWLQRRSFLEERTMETQNAARAARDLFTPVLQRAGEGFGSSPLYLGGAPGELRYAIHVTSQAGASAGYVPPGGAYADLRSDVLEIFEADSARSLRMRGCPTTYDARFTGTSPLCLRTLAPPGTDAGLPTGSVLVAADPSVRGACVGVAQAARNVPIAGETDSRNIAWSVGAPGASAFNATSFCTNPTASALWEVQGQDEDPLLMPVSSRIYRVNWRQGRPALELDPDGSLGPEEFRVLSEEIEQLRVRLGVATLESPNDPLRYFPDPANSRPPIDECTNARCWNLIPGDAGTMGAQDYGPGSARDELMRRVRVVELLITARSARPDREAARGAPDAGTLPDDDEGNPDDGYKRRHFLIRVTPRNFGYAGG</sequence>
<accession>A0A511SU46</accession>
<dbReference type="EMBL" id="BJXR01000006">
    <property type="protein sequence ID" value="GEN05440.1"/>
    <property type="molecule type" value="Genomic_DNA"/>
</dbReference>
<organism evidence="3 6">
    <name type="scientific">Myxococcus fulvus</name>
    <dbReference type="NCBI Taxonomy" id="33"/>
    <lineage>
        <taxon>Bacteria</taxon>
        <taxon>Pseudomonadati</taxon>
        <taxon>Myxococcota</taxon>
        <taxon>Myxococcia</taxon>
        <taxon>Myxococcales</taxon>
        <taxon>Cystobacterineae</taxon>
        <taxon>Myxococcaceae</taxon>
        <taxon>Myxococcus</taxon>
    </lineage>
</organism>
<evidence type="ECO:0000313" key="5">
    <source>
        <dbReference type="Proteomes" id="UP000183760"/>
    </source>
</evidence>
<evidence type="ECO:0000313" key="6">
    <source>
        <dbReference type="Proteomes" id="UP000321514"/>
    </source>
</evidence>
<dbReference type="STRING" id="1334629.MFUL124B02_06020"/>
<keyword evidence="5" id="KW-1185">Reference proteome</keyword>
<proteinExistence type="predicted"/>
<gene>
    <name evidence="3" type="ORF">MFU01_04770</name>
    <name evidence="4" type="ORF">SAMN05443572_1011014</name>
</gene>
<evidence type="ECO:0000256" key="2">
    <source>
        <dbReference type="SAM" id="Phobius"/>
    </source>
</evidence>
<feature type="transmembrane region" description="Helical" evidence="2">
    <location>
        <begin position="12"/>
        <end position="36"/>
    </location>
</feature>
<dbReference type="NCBIfam" id="TIGR02532">
    <property type="entry name" value="IV_pilin_GFxxxE"/>
    <property type="match status" value="1"/>
</dbReference>
<dbReference type="OrthoDB" id="5383395at2"/>
<evidence type="ECO:0000313" key="3">
    <source>
        <dbReference type="EMBL" id="GEN05440.1"/>
    </source>
</evidence>
<keyword evidence="2" id="KW-1133">Transmembrane helix</keyword>
<evidence type="ECO:0000313" key="4">
    <source>
        <dbReference type="EMBL" id="SET07016.1"/>
    </source>
</evidence>
<dbReference type="EMBL" id="FOIB01000001">
    <property type="protein sequence ID" value="SET07016.1"/>
    <property type="molecule type" value="Genomic_DNA"/>
</dbReference>
<feature type="region of interest" description="Disordered" evidence="1">
    <location>
        <begin position="358"/>
        <end position="386"/>
    </location>
</feature>
<reference evidence="4 5" key="1">
    <citation type="submission" date="2016-10" db="EMBL/GenBank/DDBJ databases">
        <authorList>
            <person name="Varghese N."/>
            <person name="Submissions S."/>
        </authorList>
    </citation>
    <scope>NUCLEOTIDE SEQUENCE [LARGE SCALE GENOMIC DNA]</scope>
    <source>
        <strain evidence="4 5">DSM 16525</strain>
    </source>
</reference>